<accession>A0A1T5GAD7</accession>
<evidence type="ECO:0000313" key="2">
    <source>
        <dbReference type="Proteomes" id="UP000189818"/>
    </source>
</evidence>
<sequence>MRVTSSLADIDFEVGELRVEAGELVVESGAASTIATTVRLDPAEGRRILGLLIFSGATWRFLASMLFAGKRTSGASAGGAWDERRQRIGLNKPW</sequence>
<dbReference type="Proteomes" id="UP000189818">
    <property type="component" value="Unassembled WGS sequence"/>
</dbReference>
<protein>
    <submittedName>
        <fullName evidence="1">Uncharacterized protein</fullName>
    </submittedName>
</protein>
<dbReference type="AlphaFoldDB" id="A0A1T5GAD7"/>
<name>A0A1T5GAD7_9SPHN</name>
<dbReference type="STRING" id="439228.SAMN06295920_11334"/>
<evidence type="ECO:0000313" key="1">
    <source>
        <dbReference type="EMBL" id="SKC05394.1"/>
    </source>
</evidence>
<organism evidence="1 2">
    <name type="scientific">Rhizorhabdus histidinilytica</name>
    <dbReference type="NCBI Taxonomy" id="439228"/>
    <lineage>
        <taxon>Bacteria</taxon>
        <taxon>Pseudomonadati</taxon>
        <taxon>Pseudomonadota</taxon>
        <taxon>Alphaproteobacteria</taxon>
        <taxon>Sphingomonadales</taxon>
        <taxon>Sphingomonadaceae</taxon>
        <taxon>Rhizorhabdus</taxon>
    </lineage>
</organism>
<keyword evidence="2" id="KW-1185">Reference proteome</keyword>
<reference evidence="2" key="1">
    <citation type="submission" date="2017-02" db="EMBL/GenBank/DDBJ databases">
        <authorList>
            <person name="Varghese N."/>
            <person name="Submissions S."/>
        </authorList>
    </citation>
    <scope>NUCLEOTIDE SEQUENCE [LARGE SCALE GENOMIC DNA]</scope>
    <source>
        <strain evidence="2">UM2</strain>
    </source>
</reference>
<dbReference type="OrthoDB" id="7580826at2"/>
<dbReference type="EMBL" id="FUYM01000013">
    <property type="protein sequence ID" value="SKC05394.1"/>
    <property type="molecule type" value="Genomic_DNA"/>
</dbReference>
<dbReference type="RefSeq" id="WP_079650363.1">
    <property type="nucleotide sequence ID" value="NZ_FUYM01000013.1"/>
</dbReference>
<gene>
    <name evidence="1" type="ORF">SAMN06295920_11334</name>
</gene>
<proteinExistence type="predicted"/>